<dbReference type="Proteomes" id="UP000598997">
    <property type="component" value="Unassembled WGS sequence"/>
</dbReference>
<name>A0A917DNI4_9SPHN</name>
<accession>A0A917DNI4</accession>
<sequence>MPFHEIGSRAKLAPRKRERIRVGFDTDQTRFRTIRHQGLEKSAGSAANIDHPVAGDKVQFFDNPLSPEMFAGEQTDRPVVKGRQKALAKKRRKFAVIFRCGDIVHELVPIHPGFDPILTDPSRLRMALDIPSKKEV</sequence>
<proteinExistence type="predicted"/>
<evidence type="ECO:0000313" key="1">
    <source>
        <dbReference type="EMBL" id="GGD51117.1"/>
    </source>
</evidence>
<protein>
    <submittedName>
        <fullName evidence="1">Uncharacterized protein</fullName>
    </submittedName>
</protein>
<gene>
    <name evidence="1" type="ORF">GCM10010989_26560</name>
</gene>
<keyword evidence="2" id="KW-1185">Reference proteome</keyword>
<reference evidence="1 2" key="1">
    <citation type="journal article" date="2014" name="Int. J. Syst. Evol. Microbiol.">
        <title>Complete genome sequence of Corynebacterium casei LMG S-19264T (=DSM 44701T), isolated from a smear-ripened cheese.</title>
        <authorList>
            <consortium name="US DOE Joint Genome Institute (JGI-PGF)"/>
            <person name="Walter F."/>
            <person name="Albersmeier A."/>
            <person name="Kalinowski J."/>
            <person name="Ruckert C."/>
        </authorList>
    </citation>
    <scope>NUCLEOTIDE SEQUENCE [LARGE SCALE GENOMIC DNA]</scope>
    <source>
        <strain evidence="1 2">CGMCC 1.15358</strain>
    </source>
</reference>
<organism evidence="1 2">
    <name type="scientific">Croceicoccus pelagius</name>
    <dbReference type="NCBI Taxonomy" id="1703341"/>
    <lineage>
        <taxon>Bacteria</taxon>
        <taxon>Pseudomonadati</taxon>
        <taxon>Pseudomonadota</taxon>
        <taxon>Alphaproteobacteria</taxon>
        <taxon>Sphingomonadales</taxon>
        <taxon>Erythrobacteraceae</taxon>
        <taxon>Croceicoccus</taxon>
    </lineage>
</organism>
<evidence type="ECO:0000313" key="2">
    <source>
        <dbReference type="Proteomes" id="UP000598997"/>
    </source>
</evidence>
<dbReference type="AlphaFoldDB" id="A0A917DNI4"/>
<comment type="caution">
    <text evidence="1">The sequence shown here is derived from an EMBL/GenBank/DDBJ whole genome shotgun (WGS) entry which is preliminary data.</text>
</comment>
<dbReference type="EMBL" id="BMIO01000009">
    <property type="protein sequence ID" value="GGD51117.1"/>
    <property type="molecule type" value="Genomic_DNA"/>
</dbReference>